<dbReference type="AlphaFoldDB" id="A0A921I8Y7"/>
<protein>
    <submittedName>
        <fullName evidence="2">DUF4984 domain-containing protein</fullName>
    </submittedName>
</protein>
<organism evidence="2 3">
    <name type="scientific">Bacteroides xylanisolvens</name>
    <dbReference type="NCBI Taxonomy" id="371601"/>
    <lineage>
        <taxon>Bacteria</taxon>
        <taxon>Pseudomonadati</taxon>
        <taxon>Bacteroidota</taxon>
        <taxon>Bacteroidia</taxon>
        <taxon>Bacteroidales</taxon>
        <taxon>Bacteroidaceae</taxon>
        <taxon>Bacteroides</taxon>
    </lineage>
</organism>
<sequence>MKRLFIGIGILVTFLIGLSSCGDSSKVTYSGPDYVMFADTMSLFPVQNSNDYFSVPVVSTVVCDHDRTFGVEVDDKNSNAIENKHYVIESNSVTIKAGERVASLKVRGLYDNIEKTDSLSITLRLVSEEDTQWKIYDGTRTRIEMMKSCPFNLDVFTGYCKVTSSFFQAYMTTTDMRLIKTEKAEEENTIILHDFFCKGYDIKLKFDPSNPLEPFVSMEGQVVGSTAEIFNTIHGNGKLMIDQPSIYTSYYNVCQSFVFQYMRAYVEGVDTVGTYINILEWISDEEAALLQKEGY</sequence>
<evidence type="ECO:0000313" key="2">
    <source>
        <dbReference type="EMBL" id="HJG13470.1"/>
    </source>
</evidence>
<dbReference type="PROSITE" id="PS51257">
    <property type="entry name" value="PROKAR_LIPOPROTEIN"/>
    <property type="match status" value="1"/>
</dbReference>
<gene>
    <name evidence="2" type="ORF">K8V07_16300</name>
</gene>
<dbReference type="InterPro" id="IPR032283">
    <property type="entry name" value="DUF4984"/>
</dbReference>
<proteinExistence type="predicted"/>
<dbReference type="Pfam" id="PF16372">
    <property type="entry name" value="DUF4984"/>
    <property type="match status" value="1"/>
</dbReference>
<dbReference type="EMBL" id="DYVL01000184">
    <property type="protein sequence ID" value="HJG13470.1"/>
    <property type="molecule type" value="Genomic_DNA"/>
</dbReference>
<reference evidence="2" key="2">
    <citation type="submission" date="2021-09" db="EMBL/GenBank/DDBJ databases">
        <authorList>
            <person name="Gilroy R."/>
        </authorList>
    </citation>
    <scope>NUCLEOTIDE SEQUENCE</scope>
    <source>
        <strain evidence="2">CHK154-13316</strain>
    </source>
</reference>
<dbReference type="Proteomes" id="UP000747074">
    <property type="component" value="Unassembled WGS sequence"/>
</dbReference>
<feature type="domain" description="DUF4984" evidence="1">
    <location>
        <begin position="138"/>
        <end position="291"/>
    </location>
</feature>
<accession>A0A921I8Y7</accession>
<evidence type="ECO:0000259" key="1">
    <source>
        <dbReference type="Pfam" id="PF16372"/>
    </source>
</evidence>
<evidence type="ECO:0000313" key="3">
    <source>
        <dbReference type="Proteomes" id="UP000747074"/>
    </source>
</evidence>
<reference evidence="2" key="1">
    <citation type="journal article" date="2021" name="PeerJ">
        <title>Extensive microbial diversity within the chicken gut microbiome revealed by metagenomics and culture.</title>
        <authorList>
            <person name="Gilroy R."/>
            <person name="Ravi A."/>
            <person name="Getino M."/>
            <person name="Pursley I."/>
            <person name="Horton D.L."/>
            <person name="Alikhan N.F."/>
            <person name="Baker D."/>
            <person name="Gharbi K."/>
            <person name="Hall N."/>
            <person name="Watson M."/>
            <person name="Adriaenssens E.M."/>
            <person name="Foster-Nyarko E."/>
            <person name="Jarju S."/>
            <person name="Secka A."/>
            <person name="Antonio M."/>
            <person name="Oren A."/>
            <person name="Chaudhuri R.R."/>
            <person name="La Ragione R."/>
            <person name="Hildebrand F."/>
            <person name="Pallen M.J."/>
        </authorList>
    </citation>
    <scope>NUCLEOTIDE SEQUENCE</scope>
    <source>
        <strain evidence="2">CHK154-13316</strain>
    </source>
</reference>
<name>A0A921I8Y7_9BACE</name>
<comment type="caution">
    <text evidence="2">The sequence shown here is derived from an EMBL/GenBank/DDBJ whole genome shotgun (WGS) entry which is preliminary data.</text>
</comment>